<sequence length="162" mass="18295">MKKIYLLRHAKAEKEAKSDLKRDLNLKGKEDIKKLCLKLKAYNIAFDLIVSSPATRASKTAKKVAEFLSYAEDKIHFEQSIYEANASELFSYVKGLNDELNSILLVGHNPSLCELAELLSDICINSFPTSSMLALEFDVTSFKDIKEHSGKILFFECVKNIN</sequence>
<protein>
    <submittedName>
        <fullName evidence="1">Phosphohistidine phosphatase</fullName>
    </submittedName>
</protein>
<proteinExistence type="predicted"/>
<name>A0A222MW07_9BACT</name>
<dbReference type="OrthoDB" id="9810154at2"/>
<dbReference type="Proteomes" id="UP000201169">
    <property type="component" value="Chromosome"/>
</dbReference>
<accession>A0A222MW07</accession>
<evidence type="ECO:0000313" key="1">
    <source>
        <dbReference type="EMBL" id="ASQ30204.1"/>
    </source>
</evidence>
<dbReference type="AlphaFoldDB" id="A0A222MW07"/>
<dbReference type="SUPFAM" id="SSF53254">
    <property type="entry name" value="Phosphoglycerate mutase-like"/>
    <property type="match status" value="1"/>
</dbReference>
<evidence type="ECO:0000313" key="2">
    <source>
        <dbReference type="Proteomes" id="UP000201169"/>
    </source>
</evidence>
<gene>
    <name evidence="1" type="primary">sixA</name>
    <name evidence="1" type="ORF">CAV_0537</name>
</gene>
<dbReference type="InterPro" id="IPR013078">
    <property type="entry name" value="His_Pase_superF_clade-1"/>
</dbReference>
<dbReference type="KEGG" id="cavi:CAV_0537"/>
<dbReference type="InterPro" id="IPR029033">
    <property type="entry name" value="His_PPase_superfam"/>
</dbReference>
<dbReference type="Gene3D" id="3.40.50.1240">
    <property type="entry name" value="Phosphoglycerate mutase-like"/>
    <property type="match status" value="1"/>
</dbReference>
<organism evidence="1 2">
    <name type="scientific">Campylobacter avium LMG 24591</name>
    <dbReference type="NCBI Taxonomy" id="522484"/>
    <lineage>
        <taxon>Bacteria</taxon>
        <taxon>Pseudomonadati</taxon>
        <taxon>Campylobacterota</taxon>
        <taxon>Epsilonproteobacteria</taxon>
        <taxon>Campylobacterales</taxon>
        <taxon>Campylobacteraceae</taxon>
        <taxon>Campylobacter</taxon>
    </lineage>
</organism>
<reference evidence="1 2" key="1">
    <citation type="submission" date="2017-07" db="EMBL/GenBank/DDBJ databases">
        <title>Analysis of two Campylobacter avium genomes and identification of a novel hippuricase gene.</title>
        <authorList>
            <person name="Miller W.G."/>
            <person name="Chapman M.H."/>
            <person name="Yee E."/>
            <person name="Revez J."/>
            <person name="Bono J.L."/>
            <person name="Rossi M."/>
        </authorList>
    </citation>
    <scope>NUCLEOTIDE SEQUENCE [LARGE SCALE GENOMIC DNA]</scope>
    <source>
        <strain evidence="1 2">LMG 24591</strain>
    </source>
</reference>
<dbReference type="GO" id="GO:0101006">
    <property type="term" value="F:protein histidine phosphatase activity"/>
    <property type="evidence" value="ECO:0007669"/>
    <property type="project" value="InterPro"/>
</dbReference>
<dbReference type="EMBL" id="CP022347">
    <property type="protein sequence ID" value="ASQ30204.1"/>
    <property type="molecule type" value="Genomic_DNA"/>
</dbReference>
<dbReference type="CDD" id="cd07067">
    <property type="entry name" value="HP_PGM_like"/>
    <property type="match status" value="1"/>
</dbReference>
<dbReference type="Pfam" id="PF00300">
    <property type="entry name" value="His_Phos_1"/>
    <property type="match status" value="1"/>
</dbReference>
<dbReference type="RefSeq" id="WP_094752801.1">
    <property type="nucleotide sequence ID" value="NZ_CP022347.1"/>
</dbReference>
<keyword evidence="2" id="KW-1185">Reference proteome</keyword>
<dbReference type="NCBIfam" id="TIGR00249">
    <property type="entry name" value="sixA"/>
    <property type="match status" value="1"/>
</dbReference>
<dbReference type="InterPro" id="IPR004449">
    <property type="entry name" value="SixA"/>
</dbReference>
<dbReference type="GO" id="GO:0005737">
    <property type="term" value="C:cytoplasm"/>
    <property type="evidence" value="ECO:0007669"/>
    <property type="project" value="InterPro"/>
</dbReference>